<feature type="non-terminal residue" evidence="3">
    <location>
        <position position="307"/>
    </location>
</feature>
<organism evidence="3 4">
    <name type="scientific">Ilex paraguariensis</name>
    <name type="common">yerba mate</name>
    <dbReference type="NCBI Taxonomy" id="185542"/>
    <lineage>
        <taxon>Eukaryota</taxon>
        <taxon>Viridiplantae</taxon>
        <taxon>Streptophyta</taxon>
        <taxon>Embryophyta</taxon>
        <taxon>Tracheophyta</taxon>
        <taxon>Spermatophyta</taxon>
        <taxon>Magnoliopsida</taxon>
        <taxon>eudicotyledons</taxon>
        <taxon>Gunneridae</taxon>
        <taxon>Pentapetalae</taxon>
        <taxon>asterids</taxon>
        <taxon>campanulids</taxon>
        <taxon>Aquifoliales</taxon>
        <taxon>Aquifoliaceae</taxon>
        <taxon>Ilex</taxon>
    </lineage>
</organism>
<protein>
    <recommendedName>
        <fullName evidence="5">Pentatricopeptide repeat-containing protein</fullName>
    </recommendedName>
</protein>
<dbReference type="EMBL" id="CAUOFW020005375">
    <property type="protein sequence ID" value="CAK9169821.1"/>
    <property type="molecule type" value="Genomic_DNA"/>
</dbReference>
<accession>A0ABC8TK84</accession>
<sequence>MFKYKHQSFFIANINNKKLGFFSASCATSMVEPIILPRLHQETFSNHNTHVAETLKFQFSRTFDPKYYLSTLQNCVTLSHIRQVHAQVAANGMLRDLIVSNKLLYVYTQHRHLTDAYALFDGMSERDPFFWSVMVGGFSKIDDYRICFRTFREYIRSGQRPDNFTLPFVIRACRDTMDLQMGRLIHDIVYKLGLHSDRFVSAALVDMYAKCKVIDDAKQLFDKMLNRDLVTWTVMIGGYSECGNANTALGLFDRMRNEGVVPDKVAMVNVVNACAKWGAMHKATFVHDYIWRNNFSLDVILGTAMID</sequence>
<gene>
    <name evidence="3" type="ORF">ILEXP_LOCUS39295</name>
</gene>
<dbReference type="InterPro" id="IPR011990">
    <property type="entry name" value="TPR-like_helical_dom_sf"/>
</dbReference>
<reference evidence="3 4" key="1">
    <citation type="submission" date="2024-02" db="EMBL/GenBank/DDBJ databases">
        <authorList>
            <person name="Vignale AGUSTIN F."/>
            <person name="Sosa J E."/>
            <person name="Modenutti C."/>
        </authorList>
    </citation>
    <scope>NUCLEOTIDE SEQUENCE [LARGE SCALE GENOMIC DNA]</scope>
</reference>
<keyword evidence="4" id="KW-1185">Reference proteome</keyword>
<feature type="repeat" description="PPR" evidence="2">
    <location>
        <begin position="228"/>
        <end position="262"/>
    </location>
</feature>
<dbReference type="Pfam" id="PF13041">
    <property type="entry name" value="PPR_2"/>
    <property type="match status" value="1"/>
</dbReference>
<evidence type="ECO:0000313" key="3">
    <source>
        <dbReference type="EMBL" id="CAK9169821.1"/>
    </source>
</evidence>
<evidence type="ECO:0000256" key="2">
    <source>
        <dbReference type="PROSITE-ProRule" id="PRU00708"/>
    </source>
</evidence>
<dbReference type="FunFam" id="1.25.40.10:FF:000427">
    <property type="entry name" value="Pentatricopeptide repeat-containing protein chloroplastic"/>
    <property type="match status" value="1"/>
</dbReference>
<dbReference type="InterPro" id="IPR046960">
    <property type="entry name" value="PPR_At4g14850-like_plant"/>
</dbReference>
<dbReference type="InterPro" id="IPR002885">
    <property type="entry name" value="PPR_rpt"/>
</dbReference>
<dbReference type="PANTHER" id="PTHR47926">
    <property type="entry name" value="PENTATRICOPEPTIDE REPEAT-CONTAINING PROTEIN"/>
    <property type="match status" value="1"/>
</dbReference>
<evidence type="ECO:0000313" key="4">
    <source>
        <dbReference type="Proteomes" id="UP001642360"/>
    </source>
</evidence>
<dbReference type="PANTHER" id="PTHR47926:SF452">
    <property type="entry name" value="PENTATRICOPEPTIDE REPEAT-CONTAINING PROTEIN"/>
    <property type="match status" value="1"/>
</dbReference>
<keyword evidence="1" id="KW-0677">Repeat</keyword>
<dbReference type="AlphaFoldDB" id="A0ABC8TK84"/>
<dbReference type="Gene3D" id="1.25.40.10">
    <property type="entry name" value="Tetratricopeptide repeat domain"/>
    <property type="match status" value="2"/>
</dbReference>
<evidence type="ECO:0008006" key="5">
    <source>
        <dbReference type="Google" id="ProtNLM"/>
    </source>
</evidence>
<feature type="repeat" description="PPR" evidence="2">
    <location>
        <begin position="127"/>
        <end position="161"/>
    </location>
</feature>
<evidence type="ECO:0000256" key="1">
    <source>
        <dbReference type="ARBA" id="ARBA00022737"/>
    </source>
</evidence>
<name>A0ABC8TK84_9AQUA</name>
<proteinExistence type="predicted"/>
<dbReference type="NCBIfam" id="TIGR00756">
    <property type="entry name" value="PPR"/>
    <property type="match status" value="2"/>
</dbReference>
<comment type="caution">
    <text evidence="3">The sequence shown here is derived from an EMBL/GenBank/DDBJ whole genome shotgun (WGS) entry which is preliminary data.</text>
</comment>
<dbReference type="PROSITE" id="PS51375">
    <property type="entry name" value="PPR"/>
    <property type="match status" value="2"/>
</dbReference>
<dbReference type="Proteomes" id="UP001642360">
    <property type="component" value="Unassembled WGS sequence"/>
</dbReference>